<dbReference type="AlphaFoldDB" id="A0A161T998"/>
<comment type="caution">
    <text evidence="1">The sequence shown here is derived from an EMBL/GenBank/DDBJ whole genome shotgun (WGS) entry which is preliminary data.</text>
</comment>
<evidence type="ECO:0000313" key="2">
    <source>
        <dbReference type="Proteomes" id="UP000076482"/>
    </source>
</evidence>
<gene>
    <name evidence="1" type="ORF">B4088_0897</name>
</gene>
<sequence>MDIIDIAISKVHIEMKKVNCSSHMSNILNRYATMHNKGILVRTQYNAYAPQSSYNMLANTYRTTAPVVLENDAHLKNRKLDRHLANLRTEKMTWESVVVSWDRLRRKLEDYDRKDNSKLAGRLLTCIPNDKLFLSEKINGINKLVSLVTTIRQHPRDVNGAMRESSNIYVLHMIKLFIGHLEELAQKLFFPYKVSVLFSKQTCLAEFDKLEGDIETRLEKILKRFPRHIKFSIHTMYGFLVISGGNIRKSKDIHGFSQTNALINEMNMESAKQIQELQSKFPDAFESLDLLNLVAQHSNGIMKDFVDQSEIIQKVTNWVGDIPLEVMGMWQELNEDTNKQRVYLEQEMTATVDPKKTLSELYPNIEVEVQRHQYGPIKDIIEIKKIKNNDLELYSYFR</sequence>
<reference evidence="1 2" key="1">
    <citation type="submission" date="2015-09" db="EMBL/GenBank/DDBJ databases">
        <title>Bacillus cereus food isolates.</title>
        <authorList>
            <person name="Boekhorst J."/>
        </authorList>
    </citation>
    <scope>NUCLEOTIDE SEQUENCE [LARGE SCALE GENOMIC DNA]</scope>
    <source>
        <strain evidence="1 2">B4088</strain>
    </source>
</reference>
<accession>A0A161T998</accession>
<dbReference type="RefSeq" id="WP_063260067.1">
    <property type="nucleotide sequence ID" value="NZ_LJKE01000020.1"/>
</dbReference>
<name>A0A161T998_BACCE</name>
<dbReference type="PATRIC" id="fig|1396.535.peg.966"/>
<proteinExistence type="predicted"/>
<organism evidence="1 2">
    <name type="scientific">Bacillus cereus</name>
    <dbReference type="NCBI Taxonomy" id="1396"/>
    <lineage>
        <taxon>Bacteria</taxon>
        <taxon>Bacillati</taxon>
        <taxon>Bacillota</taxon>
        <taxon>Bacilli</taxon>
        <taxon>Bacillales</taxon>
        <taxon>Bacillaceae</taxon>
        <taxon>Bacillus</taxon>
        <taxon>Bacillus cereus group</taxon>
    </lineage>
</organism>
<protein>
    <submittedName>
        <fullName evidence="1">Uncharacterized protein</fullName>
    </submittedName>
</protein>
<dbReference type="Proteomes" id="UP000076482">
    <property type="component" value="Unassembled WGS sequence"/>
</dbReference>
<evidence type="ECO:0000313" key="1">
    <source>
        <dbReference type="EMBL" id="KZD71167.1"/>
    </source>
</evidence>
<dbReference type="EMBL" id="LJKE01000020">
    <property type="protein sequence ID" value="KZD71167.1"/>
    <property type="molecule type" value="Genomic_DNA"/>
</dbReference>